<dbReference type="PANTHER" id="PTHR42685">
    <property type="entry name" value="GERANYLGERANYL DIPHOSPHATE REDUCTASE"/>
    <property type="match status" value="1"/>
</dbReference>
<evidence type="ECO:0000259" key="1">
    <source>
        <dbReference type="Pfam" id="PF01494"/>
    </source>
</evidence>
<evidence type="ECO:0000313" key="3">
    <source>
        <dbReference type="Proteomes" id="UP001597532"/>
    </source>
</evidence>
<dbReference type="SUPFAM" id="SSF51905">
    <property type="entry name" value="FAD/NAD(P)-binding domain"/>
    <property type="match status" value="1"/>
</dbReference>
<dbReference type="RefSeq" id="WP_251805795.1">
    <property type="nucleotide sequence ID" value="NZ_CP166679.1"/>
</dbReference>
<name>A0ABW5VEP5_9FLAO</name>
<dbReference type="Pfam" id="PF01494">
    <property type="entry name" value="FAD_binding_3"/>
    <property type="match status" value="1"/>
</dbReference>
<reference evidence="3" key="1">
    <citation type="journal article" date="2019" name="Int. J. Syst. Evol. Microbiol.">
        <title>The Global Catalogue of Microorganisms (GCM) 10K type strain sequencing project: providing services to taxonomists for standard genome sequencing and annotation.</title>
        <authorList>
            <consortium name="The Broad Institute Genomics Platform"/>
            <consortium name="The Broad Institute Genome Sequencing Center for Infectious Disease"/>
            <person name="Wu L."/>
            <person name="Ma J."/>
        </authorList>
    </citation>
    <scope>NUCLEOTIDE SEQUENCE [LARGE SCALE GENOMIC DNA]</scope>
    <source>
        <strain evidence="3">KCTC 52924</strain>
    </source>
</reference>
<dbReference type="EC" id="1.-.-.-" evidence="2"/>
<accession>A0ABW5VEP5</accession>
<dbReference type="Proteomes" id="UP001597532">
    <property type="component" value="Unassembled WGS sequence"/>
</dbReference>
<dbReference type="InterPro" id="IPR036188">
    <property type="entry name" value="FAD/NAD-bd_sf"/>
</dbReference>
<comment type="caution">
    <text evidence="2">The sequence shown here is derived from an EMBL/GenBank/DDBJ whole genome shotgun (WGS) entry which is preliminary data.</text>
</comment>
<gene>
    <name evidence="2" type="ORF">ACFS1K_10445</name>
</gene>
<dbReference type="EMBL" id="JBHUOK010000030">
    <property type="protein sequence ID" value="MFD2790183.1"/>
    <property type="molecule type" value="Genomic_DNA"/>
</dbReference>
<keyword evidence="2" id="KW-0560">Oxidoreductase</keyword>
<organism evidence="2 3">
    <name type="scientific">Arenibacter antarcticus</name>
    <dbReference type="NCBI Taxonomy" id="2040469"/>
    <lineage>
        <taxon>Bacteria</taxon>
        <taxon>Pseudomonadati</taxon>
        <taxon>Bacteroidota</taxon>
        <taxon>Flavobacteriia</taxon>
        <taxon>Flavobacteriales</taxon>
        <taxon>Flavobacteriaceae</taxon>
        <taxon>Arenibacter</taxon>
    </lineage>
</organism>
<dbReference type="PANTHER" id="PTHR42685:SF22">
    <property type="entry name" value="CONDITIONED MEDIUM FACTOR RECEPTOR 1"/>
    <property type="match status" value="1"/>
</dbReference>
<proteinExistence type="predicted"/>
<feature type="domain" description="FAD-binding" evidence="1">
    <location>
        <begin position="4"/>
        <end position="307"/>
    </location>
</feature>
<dbReference type="InterPro" id="IPR002938">
    <property type="entry name" value="FAD-bd"/>
</dbReference>
<evidence type="ECO:0000313" key="2">
    <source>
        <dbReference type="EMBL" id="MFD2790183.1"/>
    </source>
</evidence>
<keyword evidence="3" id="KW-1185">Reference proteome</keyword>
<sequence>MDRFDVIIVGGGLAGLTAALHLKKKHYNIAVFEKIQYPHHKVCGEYVSNEIVPYLDSLGVFLPKNTQISQILLSTENGKSIKAKLPLGGLGISRYALDYALYKQAIAMGVTIIQKNVNSICFKDDIFYIEDMDGKQYSSKFVVGAYGKRDALDKQLGRKFIQRKSPWLGVKAHYKLDSFPNDLVALHNFRGGYGGLSKTENGTVNFCYLVSYESFKKEKNVECFNQNVVAKNPFLKTFLKSSEMLFNKPLTIGQISFSNKNAVEQHVLMCGDTAGLIHPFCGNGMAMAVHSAKMAAELIHHYFSKAEYDRHQLEKEYELQWYSTFGKRIWIGSQLQTVLLNPSLSNIGMQLINYSPYLVRKLIKTTHGKPLNRV</sequence>
<dbReference type="GO" id="GO:0016491">
    <property type="term" value="F:oxidoreductase activity"/>
    <property type="evidence" value="ECO:0007669"/>
    <property type="project" value="UniProtKB-KW"/>
</dbReference>
<protein>
    <submittedName>
        <fullName evidence="2">NAD(P)/FAD-dependent oxidoreductase</fullName>
        <ecNumber evidence="2">1.-.-.-</ecNumber>
    </submittedName>
</protein>
<dbReference type="Gene3D" id="3.50.50.60">
    <property type="entry name" value="FAD/NAD(P)-binding domain"/>
    <property type="match status" value="1"/>
</dbReference>
<dbReference type="PRINTS" id="PR00420">
    <property type="entry name" value="RNGMNOXGNASE"/>
</dbReference>
<dbReference type="InterPro" id="IPR050407">
    <property type="entry name" value="Geranylgeranyl_reductase"/>
</dbReference>